<reference evidence="1 2" key="1">
    <citation type="submission" date="2020-02" db="EMBL/GenBank/DDBJ databases">
        <title>Nitrogenibacter mangrovi gen. nov., sp. nov. isolated from mangrove sediment, a denitrifying betaproteobacterium.</title>
        <authorList>
            <person name="Liao H."/>
            <person name="Tian Y."/>
        </authorList>
    </citation>
    <scope>NUCLEOTIDE SEQUENCE [LARGE SCALE GENOMIC DNA]</scope>
    <source>
        <strain evidence="1 2">M9-3-2</strain>
    </source>
</reference>
<dbReference type="EMBL" id="CP048836">
    <property type="protein sequence ID" value="QID17327.1"/>
    <property type="molecule type" value="Genomic_DNA"/>
</dbReference>
<accession>A0A6C1B175</accession>
<proteinExistence type="predicted"/>
<dbReference type="SUPFAM" id="SSF53756">
    <property type="entry name" value="UDP-Glycosyltransferase/glycogen phosphorylase"/>
    <property type="match status" value="1"/>
</dbReference>
<dbReference type="CDD" id="cd03801">
    <property type="entry name" value="GT4_PimA-like"/>
    <property type="match status" value="1"/>
</dbReference>
<dbReference type="KEGG" id="azq:G3580_06505"/>
<evidence type="ECO:0000313" key="2">
    <source>
        <dbReference type="Proteomes" id="UP000501991"/>
    </source>
</evidence>
<evidence type="ECO:0000313" key="1">
    <source>
        <dbReference type="EMBL" id="QID17327.1"/>
    </source>
</evidence>
<sequence>MRVLHITAHLGGGVGRILSRLCEAAHRDQDGITHTIACLEPPQKAASVEYARRFGAHVVCAPDADTLDTLVREADIVQLEWWHHPVTARWMGEAATRPMRLIVWSHVSGLNAPTLPAAFLALPHRFLFTSTCSLAVPQLAQLAPEARERIDVVFSAAGFDDLPPPPARGDDTPLSIAYVGTLNPAKRHPDLLDFIAAVREPGFRLDLYGDPVNGPALQAAAAARGLSERIAIRGYHHDVISLLAHTDLFAYPLNPKHYGTAENALLEAMAMGVVPVVLDNPAERALVDPGRTGWIVRDAEEFGEAISQLCRDGALRRCLGAEAARTVRTRFSLSAMATALRHHYLAVMDEAKRPMDFRAVFGPAPADWFRACQGEETWRFADATPDHVPAVDEAPPPHLLERTKGSVFHYRDTFPDDARLAGWAEALEACA</sequence>
<keyword evidence="2" id="KW-1185">Reference proteome</keyword>
<keyword evidence="1" id="KW-0808">Transferase</keyword>
<dbReference type="AlphaFoldDB" id="A0A6C1B175"/>
<dbReference type="RefSeq" id="WP_173764491.1">
    <property type="nucleotide sequence ID" value="NZ_CP048836.1"/>
</dbReference>
<organism evidence="1 2">
    <name type="scientific">Nitrogeniibacter mangrovi</name>
    <dbReference type="NCBI Taxonomy" id="2016596"/>
    <lineage>
        <taxon>Bacteria</taxon>
        <taxon>Pseudomonadati</taxon>
        <taxon>Pseudomonadota</taxon>
        <taxon>Betaproteobacteria</taxon>
        <taxon>Rhodocyclales</taxon>
        <taxon>Zoogloeaceae</taxon>
        <taxon>Nitrogeniibacter</taxon>
    </lineage>
</organism>
<gene>
    <name evidence="1" type="ORF">G3580_06505</name>
</gene>
<dbReference type="Gene3D" id="3.40.50.2000">
    <property type="entry name" value="Glycogen Phosphorylase B"/>
    <property type="match status" value="2"/>
</dbReference>
<protein>
    <submittedName>
        <fullName evidence="1">Glycosyltransferase family 4 protein</fullName>
    </submittedName>
</protein>
<dbReference type="Proteomes" id="UP000501991">
    <property type="component" value="Chromosome"/>
</dbReference>
<name>A0A6C1B175_9RHOO</name>
<dbReference type="PANTHER" id="PTHR12526">
    <property type="entry name" value="GLYCOSYLTRANSFERASE"/>
    <property type="match status" value="1"/>
</dbReference>
<dbReference type="Pfam" id="PF13692">
    <property type="entry name" value="Glyco_trans_1_4"/>
    <property type="match status" value="1"/>
</dbReference>
<dbReference type="GO" id="GO:0016740">
    <property type="term" value="F:transferase activity"/>
    <property type="evidence" value="ECO:0007669"/>
    <property type="project" value="UniProtKB-KW"/>
</dbReference>